<comment type="caution">
    <text evidence="2">The sequence shown here is derived from an EMBL/GenBank/DDBJ whole genome shotgun (WGS) entry which is preliminary data.</text>
</comment>
<dbReference type="Pfam" id="PF04681">
    <property type="entry name" value="Bys1"/>
    <property type="match status" value="1"/>
</dbReference>
<proteinExistence type="predicted"/>
<dbReference type="AlphaFoldDB" id="A0A8H3V7Y0"/>
<evidence type="ECO:0000313" key="2">
    <source>
        <dbReference type="EMBL" id="KAE9982776.1"/>
    </source>
</evidence>
<feature type="signal peptide" evidence="1">
    <location>
        <begin position="1"/>
        <end position="20"/>
    </location>
</feature>
<evidence type="ECO:0008006" key="4">
    <source>
        <dbReference type="Google" id="ProtNLM"/>
    </source>
</evidence>
<evidence type="ECO:0000313" key="3">
    <source>
        <dbReference type="Proteomes" id="UP000447873"/>
    </source>
</evidence>
<dbReference type="EMBL" id="WNWS01000071">
    <property type="protein sequence ID" value="KAE9982776.1"/>
    <property type="molecule type" value="Genomic_DNA"/>
</dbReference>
<accession>A0A8H3V7Y0</accession>
<dbReference type="Proteomes" id="UP000447873">
    <property type="component" value="Unassembled WGS sequence"/>
</dbReference>
<sequence>MSFKLLAITLLATTAPLVSALGAAKVLNSCPFPVYLAAVGSETSAIQTLPATGGTFAESPFTLDPKTGGRTLKITREIDGLFTGKPQLNFAYTLDGANVWYDLSNVFGDAFAGYKLVEKSADAGCGVIEWASGTSPGGSQVKTCGSGNDVTLELCAP</sequence>
<dbReference type="PANTHER" id="PTHR36195:SF4">
    <property type="entry name" value="DOMAIN PROTEIN, PUTATIVE (AFU_ORTHOLOGUE AFUA_5G01990)-RELATED"/>
    <property type="match status" value="1"/>
</dbReference>
<name>A0A8H3V7Y0_VENIN</name>
<dbReference type="PANTHER" id="PTHR36195">
    <property type="entry name" value="DOMAIN PROTEIN, PUTATIVE (AFU_ORTHOLOGUE AFUA_5G01990)-RELATED-RELATED"/>
    <property type="match status" value="1"/>
</dbReference>
<protein>
    <recommendedName>
        <fullName evidence="4">Blastomyces yeast-phase-specific protein</fullName>
    </recommendedName>
</protein>
<keyword evidence="1" id="KW-0732">Signal</keyword>
<feature type="chain" id="PRO_5034438989" description="Blastomyces yeast-phase-specific protein" evidence="1">
    <location>
        <begin position="21"/>
        <end position="157"/>
    </location>
</feature>
<gene>
    <name evidence="2" type="ORF">EG328_010640</name>
</gene>
<evidence type="ECO:0000256" key="1">
    <source>
        <dbReference type="SAM" id="SignalP"/>
    </source>
</evidence>
<organism evidence="2 3">
    <name type="scientific">Venturia inaequalis</name>
    <name type="common">Apple scab fungus</name>
    <dbReference type="NCBI Taxonomy" id="5025"/>
    <lineage>
        <taxon>Eukaryota</taxon>
        <taxon>Fungi</taxon>
        <taxon>Dikarya</taxon>
        <taxon>Ascomycota</taxon>
        <taxon>Pezizomycotina</taxon>
        <taxon>Dothideomycetes</taxon>
        <taxon>Pleosporomycetidae</taxon>
        <taxon>Venturiales</taxon>
        <taxon>Venturiaceae</taxon>
        <taxon>Venturia</taxon>
    </lineage>
</organism>
<reference evidence="2 3" key="1">
    <citation type="submission" date="2018-12" db="EMBL/GenBank/DDBJ databases">
        <title>Venturia inaequalis Genome Resource.</title>
        <authorList>
            <person name="Lichtner F.J."/>
        </authorList>
    </citation>
    <scope>NUCLEOTIDE SEQUENCE [LARGE SCALE GENOMIC DNA]</scope>
    <source>
        <strain evidence="2 3">120213</strain>
    </source>
</reference>
<dbReference type="InterPro" id="IPR006771">
    <property type="entry name" value="CetA-like"/>
</dbReference>